<accession>A0A1X7IIK9</accession>
<dbReference type="NCBIfam" id="TIGR00266">
    <property type="entry name" value="TIGR00266 family protein"/>
    <property type="match status" value="1"/>
</dbReference>
<organism evidence="1 2">
    <name type="scientific">Dethiosulfovibrio salsuginis</name>
    <dbReference type="NCBI Taxonomy" id="561720"/>
    <lineage>
        <taxon>Bacteria</taxon>
        <taxon>Thermotogati</taxon>
        <taxon>Synergistota</taxon>
        <taxon>Synergistia</taxon>
        <taxon>Synergistales</taxon>
        <taxon>Dethiosulfovibrionaceae</taxon>
        <taxon>Dethiosulfovibrio</taxon>
    </lineage>
</organism>
<gene>
    <name evidence="1" type="ORF">SAMN06275492_10292</name>
</gene>
<evidence type="ECO:0000313" key="2">
    <source>
        <dbReference type="Proteomes" id="UP000193355"/>
    </source>
</evidence>
<dbReference type="STRING" id="561720.SAMN06275492_10292"/>
<name>A0A1X7IIK9_9BACT</name>
<proteinExistence type="predicted"/>
<dbReference type="InterPro" id="IPR036983">
    <property type="entry name" value="AIM24_sf"/>
</dbReference>
<sequence>MLLMDLKAGQTIKAQSDAMVYMDTTMDVKGSLSGGMLGALGRMLSGESFFFQMVTAARGDGKVCFAPECPGDIADLEMDGTPYLVQKGGFLASTEGVDISTTCQNLSKGLFSGEGFFVLKAQGTGVLFLESFGAIHLVSLEQGQEIIIDNKHLVAWPEHMDYRIEKASSSGWISSFTSGEGLVCRFRGPGNILIQTRNPQVFGQWVGPLLPAKR</sequence>
<dbReference type="InterPro" id="IPR016031">
    <property type="entry name" value="Trp_RNA-bd_attenuator-like_dom"/>
</dbReference>
<dbReference type="PANTHER" id="PTHR43657:SF1">
    <property type="entry name" value="ALTERED INHERITANCE OF MITOCHONDRIA PROTEIN 24, MITOCHONDRIAL"/>
    <property type="match status" value="1"/>
</dbReference>
<dbReference type="Proteomes" id="UP000193355">
    <property type="component" value="Unassembled WGS sequence"/>
</dbReference>
<reference evidence="2" key="1">
    <citation type="submission" date="2017-04" db="EMBL/GenBank/DDBJ databases">
        <authorList>
            <person name="Varghese N."/>
            <person name="Submissions S."/>
        </authorList>
    </citation>
    <scope>NUCLEOTIDE SEQUENCE [LARGE SCALE GENOMIC DNA]</scope>
    <source>
        <strain evidence="2">USBA 82</strain>
    </source>
</reference>
<evidence type="ECO:0000313" key="1">
    <source>
        <dbReference type="EMBL" id="SMG14593.1"/>
    </source>
</evidence>
<dbReference type="PANTHER" id="PTHR43657">
    <property type="entry name" value="TRYPTOPHAN RNA-BINDING ATTENUATOR PROTEIN-LIKE PROTEIN"/>
    <property type="match status" value="1"/>
</dbReference>
<keyword evidence="2" id="KW-1185">Reference proteome</keyword>
<protein>
    <submittedName>
        <fullName evidence="1">TIGR00266 family protein</fullName>
    </submittedName>
</protein>
<dbReference type="SUPFAM" id="SSF51219">
    <property type="entry name" value="TRAP-like"/>
    <property type="match status" value="1"/>
</dbReference>
<dbReference type="InterPro" id="IPR002838">
    <property type="entry name" value="AIM24"/>
</dbReference>
<dbReference type="AlphaFoldDB" id="A0A1X7IIK9"/>
<dbReference type="Gene3D" id="3.60.160.10">
    <property type="entry name" value="Mitochondrial biogenesis AIM24"/>
    <property type="match status" value="1"/>
</dbReference>
<dbReference type="Pfam" id="PF01987">
    <property type="entry name" value="AIM24"/>
    <property type="match status" value="1"/>
</dbReference>
<dbReference type="EMBL" id="FXBB01000002">
    <property type="protein sequence ID" value="SMG14593.1"/>
    <property type="molecule type" value="Genomic_DNA"/>
</dbReference>